<feature type="transmembrane region" description="Helical" evidence="1">
    <location>
        <begin position="20"/>
        <end position="42"/>
    </location>
</feature>
<organism evidence="2 3">
    <name type="scientific">Anaeromyxobacter dehalogenans (strain ATCC BAA-258 / DSM 21875 / 2CP-1)</name>
    <dbReference type="NCBI Taxonomy" id="455488"/>
    <lineage>
        <taxon>Bacteria</taxon>
        <taxon>Pseudomonadati</taxon>
        <taxon>Myxococcota</taxon>
        <taxon>Myxococcia</taxon>
        <taxon>Myxococcales</taxon>
        <taxon>Cystobacterineae</taxon>
        <taxon>Anaeromyxobacteraceae</taxon>
        <taxon>Anaeromyxobacter</taxon>
    </lineage>
</organism>
<keyword evidence="1" id="KW-1133">Transmembrane helix</keyword>
<keyword evidence="3" id="KW-1185">Reference proteome</keyword>
<dbReference type="KEGG" id="acp:A2cp1_4050"/>
<evidence type="ECO:0008006" key="4">
    <source>
        <dbReference type="Google" id="ProtNLM"/>
    </source>
</evidence>
<gene>
    <name evidence="2" type="ordered locus">A2cp1_4050</name>
</gene>
<sequence>MKAILQGAARPQRRRVSSRAVIATSIALGLAGWAVAAAVRAGSGAPSQRGGLPFTAAVVAGLVAHELLHALAFLAAGARVSELRFGVRLRRGVAHVACARAVSARGFRFVAIVPGVALGLAPLVAGVATRSYLVTLFGAMLLAAAGGDLMLVWAVRDVGPNASIGDDPADPNVILVANERR</sequence>
<proteinExistence type="predicted"/>
<feature type="transmembrane region" description="Helical" evidence="1">
    <location>
        <begin position="54"/>
        <end position="78"/>
    </location>
</feature>
<feature type="transmembrane region" description="Helical" evidence="1">
    <location>
        <begin position="109"/>
        <end position="128"/>
    </location>
</feature>
<dbReference type="EMBL" id="CP001359">
    <property type="protein sequence ID" value="ACL67368.1"/>
    <property type="molecule type" value="Genomic_DNA"/>
</dbReference>
<dbReference type="RefSeq" id="WP_015935095.1">
    <property type="nucleotide sequence ID" value="NC_011891.1"/>
</dbReference>
<evidence type="ECO:0000313" key="3">
    <source>
        <dbReference type="Proteomes" id="UP000007089"/>
    </source>
</evidence>
<accession>B8J9I0</accession>
<evidence type="ECO:0000313" key="2">
    <source>
        <dbReference type="EMBL" id="ACL67368.1"/>
    </source>
</evidence>
<dbReference type="HOGENOM" id="CLU_127489_0_0_7"/>
<keyword evidence="1" id="KW-0472">Membrane</keyword>
<reference evidence="2" key="1">
    <citation type="submission" date="2009-01" db="EMBL/GenBank/DDBJ databases">
        <title>Complete sequence of Anaeromyxobacter dehalogenans 2CP-1.</title>
        <authorList>
            <consortium name="US DOE Joint Genome Institute"/>
            <person name="Lucas S."/>
            <person name="Copeland A."/>
            <person name="Lapidus A."/>
            <person name="Glavina del Rio T."/>
            <person name="Dalin E."/>
            <person name="Tice H."/>
            <person name="Bruce D."/>
            <person name="Goodwin L."/>
            <person name="Pitluck S."/>
            <person name="Saunders E."/>
            <person name="Brettin T."/>
            <person name="Detter J.C."/>
            <person name="Han C."/>
            <person name="Larimer F."/>
            <person name="Land M."/>
            <person name="Hauser L."/>
            <person name="Kyrpides N."/>
            <person name="Ovchinnikova G."/>
            <person name="Beliaev A.S."/>
            <person name="Richardson P."/>
        </authorList>
    </citation>
    <scope>NUCLEOTIDE SEQUENCE</scope>
    <source>
        <strain evidence="2">2CP-1</strain>
    </source>
</reference>
<protein>
    <recommendedName>
        <fullName evidence="4">DUF3267 domain-containing protein</fullName>
    </recommendedName>
</protein>
<dbReference type="AlphaFoldDB" id="B8J9I0"/>
<dbReference type="Pfam" id="PF11667">
    <property type="entry name" value="DUF3267"/>
    <property type="match status" value="1"/>
</dbReference>
<evidence type="ECO:0000256" key="1">
    <source>
        <dbReference type="SAM" id="Phobius"/>
    </source>
</evidence>
<dbReference type="InterPro" id="IPR021683">
    <property type="entry name" value="DUF3267"/>
</dbReference>
<name>B8J9I0_ANAD2</name>
<feature type="transmembrane region" description="Helical" evidence="1">
    <location>
        <begin position="134"/>
        <end position="155"/>
    </location>
</feature>
<dbReference type="Proteomes" id="UP000007089">
    <property type="component" value="Chromosome"/>
</dbReference>
<keyword evidence="1" id="KW-0812">Transmembrane</keyword>